<dbReference type="Proteomes" id="UP000481360">
    <property type="component" value="Unassembled WGS sequence"/>
</dbReference>
<keyword evidence="4" id="KW-1185">Reference proteome</keyword>
<feature type="transmembrane region" description="Helical" evidence="2">
    <location>
        <begin position="62"/>
        <end position="84"/>
    </location>
</feature>
<reference evidence="3 4" key="1">
    <citation type="submission" date="2020-03" db="EMBL/GenBank/DDBJ databases">
        <title>Isolation and identification of active actinomycetes.</title>
        <authorList>
            <person name="Sun X."/>
        </authorList>
    </citation>
    <scope>NUCLEOTIDE SEQUENCE [LARGE SCALE GENOMIC DNA]</scope>
    <source>
        <strain evidence="3 4">NEAU-D13</strain>
    </source>
</reference>
<dbReference type="RefSeq" id="WP_166052515.1">
    <property type="nucleotide sequence ID" value="NZ_JAAMPJ010000011.1"/>
</dbReference>
<evidence type="ECO:0000313" key="3">
    <source>
        <dbReference type="EMBL" id="NGY63767.1"/>
    </source>
</evidence>
<dbReference type="AlphaFoldDB" id="A0A7C9RVF5"/>
<keyword evidence="2" id="KW-0472">Membrane</keyword>
<comment type="caution">
    <text evidence="3">The sequence shown here is derived from an EMBL/GenBank/DDBJ whole genome shotgun (WGS) entry which is preliminary data.</text>
</comment>
<feature type="region of interest" description="Disordered" evidence="1">
    <location>
        <begin position="180"/>
        <end position="202"/>
    </location>
</feature>
<evidence type="ECO:0000313" key="4">
    <source>
        <dbReference type="Proteomes" id="UP000481360"/>
    </source>
</evidence>
<feature type="transmembrane region" description="Helical" evidence="2">
    <location>
        <begin position="91"/>
        <end position="114"/>
    </location>
</feature>
<organism evidence="3 4">
    <name type="scientific">Lentzea alba</name>
    <dbReference type="NCBI Taxonomy" id="2714351"/>
    <lineage>
        <taxon>Bacteria</taxon>
        <taxon>Bacillati</taxon>
        <taxon>Actinomycetota</taxon>
        <taxon>Actinomycetes</taxon>
        <taxon>Pseudonocardiales</taxon>
        <taxon>Pseudonocardiaceae</taxon>
        <taxon>Lentzea</taxon>
    </lineage>
</organism>
<evidence type="ECO:0000256" key="1">
    <source>
        <dbReference type="SAM" id="MobiDB-lite"/>
    </source>
</evidence>
<proteinExistence type="predicted"/>
<gene>
    <name evidence="3" type="ORF">G7043_33100</name>
</gene>
<sequence length="202" mass="21503">MIDRRRIAPILLVVAAGLAAVGSFEDTYRTSYPGYGGSGEQVLSTNLWIVTADPPVGLPQELYNAAGFPVIITAVLMVVAAVFLMRRRTSFAAPVAMGAAGALAGMVLLYVLQVRREKAAILSWPVAEEEKPELSILGGTYLLVAAALVGLVGAALAQRGQQPEETEEEVDEEAVVVHQLDDDDDTPPFGIAIIGEEQQETR</sequence>
<evidence type="ECO:0000256" key="2">
    <source>
        <dbReference type="SAM" id="Phobius"/>
    </source>
</evidence>
<dbReference type="EMBL" id="JAAMPJ010000011">
    <property type="protein sequence ID" value="NGY63767.1"/>
    <property type="molecule type" value="Genomic_DNA"/>
</dbReference>
<accession>A0A7C9RVF5</accession>
<keyword evidence="2" id="KW-1133">Transmembrane helix</keyword>
<keyword evidence="2" id="KW-0812">Transmembrane</keyword>
<evidence type="ECO:0008006" key="5">
    <source>
        <dbReference type="Google" id="ProtNLM"/>
    </source>
</evidence>
<name>A0A7C9RVF5_9PSEU</name>
<feature type="transmembrane region" description="Helical" evidence="2">
    <location>
        <begin position="134"/>
        <end position="157"/>
    </location>
</feature>
<protein>
    <recommendedName>
        <fullName evidence="5">Tryptophan-associated transmembrane protein (Trp_oprn_chp)</fullName>
    </recommendedName>
</protein>